<evidence type="ECO:0000256" key="10">
    <source>
        <dbReference type="ARBA" id="ARBA00031945"/>
    </source>
</evidence>
<evidence type="ECO:0000256" key="2">
    <source>
        <dbReference type="ARBA" id="ARBA00005029"/>
    </source>
</evidence>
<accession>Q9AXI2</accession>
<keyword evidence="5 15" id="KW-0808">Transferase</keyword>
<evidence type="ECO:0000256" key="4">
    <source>
        <dbReference type="ARBA" id="ARBA00013257"/>
    </source>
</evidence>
<dbReference type="InterPro" id="IPR015422">
    <property type="entry name" value="PyrdxlP-dep_Trfase_small"/>
</dbReference>
<dbReference type="GO" id="GO:0006782">
    <property type="term" value="P:protoporphyrinogen IX biosynthetic process"/>
    <property type="evidence" value="ECO:0007669"/>
    <property type="project" value="UniProtKB-UniPathway"/>
</dbReference>
<organism evidence="15">
    <name type="scientific">Euglena gracilis</name>
    <dbReference type="NCBI Taxonomy" id="3039"/>
    <lineage>
        <taxon>Eukaryota</taxon>
        <taxon>Discoba</taxon>
        <taxon>Euglenozoa</taxon>
        <taxon>Euglenida</taxon>
        <taxon>Spirocuta</taxon>
        <taxon>Euglenophyceae</taxon>
        <taxon>Euglenales</taxon>
        <taxon>Euglenaceae</taxon>
        <taxon>Euglena</taxon>
    </lineage>
</organism>
<dbReference type="CDD" id="cd06454">
    <property type="entry name" value="KBL_like"/>
    <property type="match status" value="1"/>
</dbReference>
<comment type="pathway">
    <text evidence="2">Porphyrin-containing compound metabolism; protoporphyrin-IX biosynthesis; 5-aminolevulinate from glycine: step 1/1.</text>
</comment>
<keyword evidence="8 15" id="KW-0012">Acyltransferase</keyword>
<comment type="similarity">
    <text evidence="3 13">Belongs to the class-II pyridoxal-phosphate-dependent aminotransferase family.</text>
</comment>
<evidence type="ECO:0000256" key="13">
    <source>
        <dbReference type="RuleBase" id="RU003693"/>
    </source>
</evidence>
<dbReference type="AlphaFoldDB" id="Q9AXI2"/>
<sequence length="446" mass="48237">TKFLDGLRAEGRYRVFAEVERHAGSFPKATRYDADGAQEVTVWCSNDYLGMGQEPAVMDACKDAVDRWGTGAGGTRNISGTVRSHVLLEKELAGLHGKEAALVFGSGYIANDAALGALGTVLKDVTYFSDEENHASMIAGMRQRGTKKVIFRHNDVAHLEELLRASAAANPNGARIVAFESVYSMSGTIAPIQEICDVSKKYGAITYLDEVHAVGMYGHHGAGVAERDDCMHEVDIIQGTLGKAFGCIGGYVSGSAEVVDCIRSKAPGFIFTTSMPPHVAAAAAASIRFLRGEQGVLRRRVFHSNVAKLKSLMRAAGLPLMEGESHITPLFIGDAVLCKQASDLLLKRFQIYVQPINYPTVDVGTERLRITVSPVHTNEHMATLITALLQVWEELGLPLRPPVFDTEGYPEVEAAEWLPNSAMWRDASPHHKLATEAVDAGPGRAH</sequence>
<name>Q9AXI2_EUGGR</name>
<dbReference type="InterPro" id="IPR015421">
    <property type="entry name" value="PyrdxlP-dep_Trfase_major"/>
</dbReference>
<evidence type="ECO:0000256" key="6">
    <source>
        <dbReference type="ARBA" id="ARBA00022898"/>
    </source>
</evidence>
<dbReference type="PROSITE" id="PS00599">
    <property type="entry name" value="AA_TRANSFER_CLASS_2"/>
    <property type="match status" value="1"/>
</dbReference>
<reference evidence="15" key="1">
    <citation type="submission" date="2000-12" db="EMBL/GenBank/DDBJ databases">
        <title>Euglena gracilis 5-aminolevulinate synthase.</title>
        <authorList>
            <person name="Kreiling J.A."/>
            <person name="Faggart M.A."/>
            <person name="Cornell N.W."/>
        </authorList>
    </citation>
    <scope>NUCLEOTIDE SEQUENCE</scope>
</reference>
<dbReference type="EC" id="2.3.1.37" evidence="4"/>
<feature type="domain" description="Aminotransferase class I/classII large" evidence="14">
    <location>
        <begin position="39"/>
        <end position="388"/>
    </location>
</feature>
<evidence type="ECO:0000259" key="14">
    <source>
        <dbReference type="Pfam" id="PF00155"/>
    </source>
</evidence>
<comment type="catalytic activity">
    <reaction evidence="12">
        <text>succinyl-CoA + glycine + H(+) = 5-aminolevulinate + CO2 + CoA</text>
        <dbReference type="Rhea" id="RHEA:12921"/>
        <dbReference type="ChEBI" id="CHEBI:15378"/>
        <dbReference type="ChEBI" id="CHEBI:16526"/>
        <dbReference type="ChEBI" id="CHEBI:57287"/>
        <dbReference type="ChEBI" id="CHEBI:57292"/>
        <dbReference type="ChEBI" id="CHEBI:57305"/>
        <dbReference type="ChEBI" id="CHEBI:356416"/>
        <dbReference type="EC" id="2.3.1.37"/>
    </reaction>
</comment>
<evidence type="ECO:0000256" key="8">
    <source>
        <dbReference type="ARBA" id="ARBA00023315"/>
    </source>
</evidence>
<evidence type="ECO:0000256" key="7">
    <source>
        <dbReference type="ARBA" id="ARBA00023133"/>
    </source>
</evidence>
<dbReference type="InterPro" id="IPR050087">
    <property type="entry name" value="AON_synthase_class-II"/>
</dbReference>
<dbReference type="InterPro" id="IPR004839">
    <property type="entry name" value="Aminotransferase_I/II_large"/>
</dbReference>
<dbReference type="GO" id="GO:0003870">
    <property type="term" value="F:5-aminolevulinate synthase activity"/>
    <property type="evidence" value="ECO:0007669"/>
    <property type="project" value="UniProtKB-EC"/>
</dbReference>
<dbReference type="InterPro" id="IPR015424">
    <property type="entry name" value="PyrdxlP-dep_Trfase"/>
</dbReference>
<dbReference type="GO" id="GO:0005739">
    <property type="term" value="C:mitochondrion"/>
    <property type="evidence" value="ECO:0007669"/>
    <property type="project" value="TreeGrafter"/>
</dbReference>
<protein>
    <recommendedName>
        <fullName evidence="4">5-aminolevulinate synthase</fullName>
        <ecNumber evidence="4">2.3.1.37</ecNumber>
    </recommendedName>
    <alternativeName>
        <fullName evidence="9">5-aminolevulinic acid synthase</fullName>
    </alternativeName>
    <alternativeName>
        <fullName evidence="10">Delta-ALA synthase</fullName>
    </alternativeName>
    <alternativeName>
        <fullName evidence="11">Delta-aminolevulinate synthase</fullName>
    </alternativeName>
</protein>
<evidence type="ECO:0000256" key="11">
    <source>
        <dbReference type="ARBA" id="ARBA00032773"/>
    </source>
</evidence>
<evidence type="ECO:0000256" key="12">
    <source>
        <dbReference type="ARBA" id="ARBA00047654"/>
    </source>
</evidence>
<dbReference type="FunFam" id="3.40.640.10:FF:000006">
    <property type="entry name" value="5-aminolevulinate synthase, mitochondrial"/>
    <property type="match status" value="1"/>
</dbReference>
<keyword evidence="6 13" id="KW-0663">Pyridoxal phosphate</keyword>
<evidence type="ECO:0000256" key="9">
    <source>
        <dbReference type="ARBA" id="ARBA00031691"/>
    </source>
</evidence>
<comment type="cofactor">
    <cofactor evidence="1 13">
        <name>pyridoxal 5'-phosphate</name>
        <dbReference type="ChEBI" id="CHEBI:597326"/>
    </cofactor>
</comment>
<dbReference type="PANTHER" id="PTHR13693">
    <property type="entry name" value="CLASS II AMINOTRANSFERASE/8-AMINO-7-OXONONANOATE SYNTHASE"/>
    <property type="match status" value="1"/>
</dbReference>
<dbReference type="Pfam" id="PF00155">
    <property type="entry name" value="Aminotran_1_2"/>
    <property type="match status" value="1"/>
</dbReference>
<dbReference type="InterPro" id="IPR001917">
    <property type="entry name" value="Aminotrans_II_pyridoxalP_BS"/>
</dbReference>
<dbReference type="InterPro" id="IPR010961">
    <property type="entry name" value="4pyrrol_synth_NH2levulA_synth"/>
</dbReference>
<feature type="non-terminal residue" evidence="15">
    <location>
        <position position="1"/>
    </location>
</feature>
<dbReference type="GO" id="GO:0030170">
    <property type="term" value="F:pyridoxal phosphate binding"/>
    <property type="evidence" value="ECO:0007669"/>
    <property type="project" value="InterPro"/>
</dbReference>
<dbReference type="NCBIfam" id="TIGR01821">
    <property type="entry name" value="5aminolev_synth"/>
    <property type="match status" value="1"/>
</dbReference>
<dbReference type="SUPFAM" id="SSF53383">
    <property type="entry name" value="PLP-dependent transferases"/>
    <property type="match status" value="1"/>
</dbReference>
<keyword evidence="7" id="KW-0350">Heme biosynthesis</keyword>
<dbReference type="PANTHER" id="PTHR13693:SF102">
    <property type="entry name" value="2-AMINO-3-KETOBUTYRATE COENZYME A LIGASE, MITOCHONDRIAL"/>
    <property type="match status" value="1"/>
</dbReference>
<dbReference type="UniPathway" id="UPA00251">
    <property type="reaction ID" value="UER00375"/>
</dbReference>
<dbReference type="Gene3D" id="3.90.1150.10">
    <property type="entry name" value="Aspartate Aminotransferase, domain 1"/>
    <property type="match status" value="1"/>
</dbReference>
<dbReference type="Gene3D" id="3.40.640.10">
    <property type="entry name" value="Type I PLP-dependent aspartate aminotransferase-like (Major domain)"/>
    <property type="match status" value="1"/>
</dbReference>
<evidence type="ECO:0000256" key="5">
    <source>
        <dbReference type="ARBA" id="ARBA00022679"/>
    </source>
</evidence>
<gene>
    <name evidence="15" type="primary">ALAS</name>
</gene>
<proteinExistence type="evidence at transcript level"/>
<evidence type="ECO:0000256" key="3">
    <source>
        <dbReference type="ARBA" id="ARBA00008392"/>
    </source>
</evidence>
<evidence type="ECO:0000256" key="1">
    <source>
        <dbReference type="ARBA" id="ARBA00001933"/>
    </source>
</evidence>
<evidence type="ECO:0000313" key="15">
    <source>
        <dbReference type="EMBL" id="AAG61086.1"/>
    </source>
</evidence>
<dbReference type="EMBL" id="AF325915">
    <property type="protein sequence ID" value="AAG61086.1"/>
    <property type="molecule type" value="mRNA"/>
</dbReference>